<evidence type="ECO:0000313" key="3">
    <source>
        <dbReference type="EMBL" id="QAY63333.1"/>
    </source>
</evidence>
<dbReference type="InterPro" id="IPR059026">
    <property type="entry name" value="LpqB_N"/>
</dbReference>
<dbReference type="SMART" id="SM00909">
    <property type="entry name" value="Germane"/>
    <property type="match status" value="1"/>
</dbReference>
<evidence type="ECO:0000313" key="4">
    <source>
        <dbReference type="Proteomes" id="UP000291758"/>
    </source>
</evidence>
<dbReference type="PROSITE" id="PS51257">
    <property type="entry name" value="PROKAR_LIPOPROTEIN"/>
    <property type="match status" value="1"/>
</dbReference>
<dbReference type="Pfam" id="PF10647">
    <property type="entry name" value="Gmad1"/>
    <property type="match status" value="1"/>
</dbReference>
<name>A0A4P6ENM6_9MICO</name>
<reference evidence="3 4" key="1">
    <citation type="submission" date="2019-01" db="EMBL/GenBank/DDBJ databases">
        <title>Genome sequencing of strain 2JSPR-7.</title>
        <authorList>
            <person name="Heo J."/>
            <person name="Kim S.-J."/>
            <person name="Kim J.-S."/>
            <person name="Hong S.-B."/>
            <person name="Kwon S.-W."/>
        </authorList>
    </citation>
    <scope>NUCLEOTIDE SEQUENCE [LARGE SCALE GENOMIC DNA]</scope>
    <source>
        <strain evidence="3 4">2JSPR-7</strain>
    </source>
</reference>
<proteinExistence type="predicted"/>
<dbReference type="EMBL" id="CP035495">
    <property type="protein sequence ID" value="QAY63333.1"/>
    <property type="molecule type" value="Genomic_DNA"/>
</dbReference>
<gene>
    <name evidence="3" type="ORF">ET495_08815</name>
</gene>
<dbReference type="InterPro" id="IPR019606">
    <property type="entry name" value="GerMN"/>
</dbReference>
<dbReference type="InterPro" id="IPR018910">
    <property type="entry name" value="LpqB_C"/>
</dbReference>
<dbReference type="Pfam" id="PF25976">
    <property type="entry name" value="LpqB_N"/>
    <property type="match status" value="1"/>
</dbReference>
<dbReference type="Proteomes" id="UP000291758">
    <property type="component" value="Chromosome"/>
</dbReference>
<feature type="chain" id="PRO_5020616678" description="GerMN domain-containing protein" evidence="1">
    <location>
        <begin position="20"/>
        <end position="568"/>
    </location>
</feature>
<dbReference type="Pfam" id="PF10646">
    <property type="entry name" value="Germane"/>
    <property type="match status" value="1"/>
</dbReference>
<dbReference type="AlphaFoldDB" id="A0A4P6ENM6"/>
<organism evidence="3 4">
    <name type="scientific">Xylanimonas allomyrinae</name>
    <dbReference type="NCBI Taxonomy" id="2509459"/>
    <lineage>
        <taxon>Bacteria</taxon>
        <taxon>Bacillati</taxon>
        <taxon>Actinomycetota</taxon>
        <taxon>Actinomycetes</taxon>
        <taxon>Micrococcales</taxon>
        <taxon>Promicromonosporaceae</taxon>
        <taxon>Xylanimonas</taxon>
    </lineage>
</organism>
<keyword evidence="1" id="KW-0732">Signal</keyword>
<feature type="signal peptide" evidence="1">
    <location>
        <begin position="1"/>
        <end position="19"/>
    </location>
</feature>
<keyword evidence="4" id="KW-1185">Reference proteome</keyword>
<evidence type="ECO:0000256" key="1">
    <source>
        <dbReference type="SAM" id="SignalP"/>
    </source>
</evidence>
<sequence>MIGRRVRAAAAGIAVAALAAGCATIPVAGRVRDGGSEVSRGVDVGFIATSPAFDADPDAIVRGFLLAAQAGPTSTTPFSVAREYLASSAVTEWRPYAQVVVLDGPVQLSTPESLDQQPDRAVVHASGTVVASLDERGAFTEEPVPTTKDTTFELTREGGQWRITSLEDGLLVPAQVFNATYHRTRLYFPTPDLKNWVPDVRWFPQQTWRTNAVQEILAGPPEWLGAAVTSLLPAGTALALNSVTEGPDGNLQVPLTEQVGEASGEARGLFAAQLRATLSDGVSEGVGVTLLDRNGPIVPPDDVELPSLPRTTGQALVLRDGKLWSLAGRELVESDVAANLDGLDPTALALGSGASTVVVRDGSTRIVRVTGDRAVLLEGADLLAPSVDRFGVTWSGERAGPVEAVLPTGGRYSVAAPWLEDRTVTSLSVAPDGARLAVVSTGPGGPAVQVAGIVRDQRGVPTALATPVTVGQSVGDVSQAVWQDEAALALLGQEDGAVVYLAGVGGLAGSAGGLARRLSGVSSPTSLSATVGTGSVLALDGQGVLYLHQSSAVWPVVAQGVTLAAFPG</sequence>
<protein>
    <recommendedName>
        <fullName evidence="2">GerMN domain-containing protein</fullName>
    </recommendedName>
</protein>
<dbReference type="KEGG" id="xyl:ET495_08815"/>
<feature type="domain" description="GerMN" evidence="2">
    <location>
        <begin position="209"/>
        <end position="292"/>
    </location>
</feature>
<accession>A0A4P6ENM6</accession>
<dbReference type="RefSeq" id="WP_129204330.1">
    <property type="nucleotide sequence ID" value="NZ_CP035495.1"/>
</dbReference>
<evidence type="ECO:0000259" key="2">
    <source>
        <dbReference type="SMART" id="SM00909"/>
    </source>
</evidence>
<dbReference type="OrthoDB" id="3226781at2"/>